<dbReference type="EMBL" id="KX272622">
    <property type="protein sequence ID" value="ASM47931.1"/>
    <property type="molecule type" value="mRNA"/>
</dbReference>
<dbReference type="SUPFAM" id="SSF49503">
    <property type="entry name" value="Cupredoxins"/>
    <property type="match status" value="3"/>
</dbReference>
<evidence type="ECO:0000313" key="9">
    <source>
        <dbReference type="EMBL" id="ASM47931.1"/>
    </source>
</evidence>
<dbReference type="GO" id="GO:0005507">
    <property type="term" value="F:copper ion binding"/>
    <property type="evidence" value="ECO:0007669"/>
    <property type="project" value="InterPro"/>
</dbReference>
<comment type="similarity">
    <text evidence="1">Belongs to the multicopper oxidase family.</text>
</comment>
<dbReference type="Pfam" id="PF00394">
    <property type="entry name" value="Cu-oxidase"/>
    <property type="match status" value="1"/>
</dbReference>
<dbReference type="PROSITE" id="PS00079">
    <property type="entry name" value="MULTICOPPER_OXIDASE1"/>
    <property type="match status" value="1"/>
</dbReference>
<dbReference type="InterPro" id="IPR011706">
    <property type="entry name" value="Cu-oxidase_C"/>
</dbReference>
<feature type="domain" description="Plastocyanin-like" evidence="7">
    <location>
        <begin position="477"/>
        <end position="609"/>
    </location>
</feature>
<evidence type="ECO:0000259" key="6">
    <source>
        <dbReference type="Pfam" id="PF00394"/>
    </source>
</evidence>
<keyword evidence="3" id="KW-0560">Oxidoreductase</keyword>
<evidence type="ECO:0000256" key="4">
    <source>
        <dbReference type="ARBA" id="ARBA00023008"/>
    </source>
</evidence>
<dbReference type="Pfam" id="PF07732">
    <property type="entry name" value="Cu-oxidase_3"/>
    <property type="match status" value="1"/>
</dbReference>
<proteinExistence type="evidence at transcript level"/>
<feature type="chain" id="PRO_5012058540" evidence="5">
    <location>
        <begin position="22"/>
        <end position="663"/>
    </location>
</feature>
<dbReference type="InterPro" id="IPR033138">
    <property type="entry name" value="Cu_oxidase_CS"/>
</dbReference>
<dbReference type="InterPro" id="IPR001117">
    <property type="entry name" value="Cu-oxidase_2nd"/>
</dbReference>
<dbReference type="AlphaFoldDB" id="A0A221I2K5"/>
<dbReference type="Gene3D" id="2.60.40.420">
    <property type="entry name" value="Cupredoxins - blue copper proteins"/>
    <property type="match status" value="3"/>
</dbReference>
<dbReference type="GO" id="GO:0005886">
    <property type="term" value="C:plasma membrane"/>
    <property type="evidence" value="ECO:0007669"/>
    <property type="project" value="TreeGrafter"/>
</dbReference>
<dbReference type="InterPro" id="IPR008972">
    <property type="entry name" value="Cupredoxin"/>
</dbReference>
<dbReference type="CDD" id="cd13905">
    <property type="entry name" value="CuRO_3_tcLLC2_insect_like"/>
    <property type="match status" value="1"/>
</dbReference>
<name>A0A221I2K5_STIJA</name>
<evidence type="ECO:0000259" key="8">
    <source>
        <dbReference type="Pfam" id="PF07732"/>
    </source>
</evidence>
<dbReference type="GO" id="GO:0006826">
    <property type="term" value="P:iron ion transport"/>
    <property type="evidence" value="ECO:0007669"/>
    <property type="project" value="TreeGrafter"/>
</dbReference>
<evidence type="ECO:0000259" key="7">
    <source>
        <dbReference type="Pfam" id="PF07731"/>
    </source>
</evidence>
<dbReference type="PANTHER" id="PTHR11709:SF394">
    <property type="entry name" value="FI03373P-RELATED"/>
    <property type="match status" value="1"/>
</dbReference>
<evidence type="ECO:0000256" key="1">
    <source>
        <dbReference type="ARBA" id="ARBA00010609"/>
    </source>
</evidence>
<feature type="signal peptide" evidence="5">
    <location>
        <begin position="1"/>
        <end position="21"/>
    </location>
</feature>
<dbReference type="InterPro" id="IPR011707">
    <property type="entry name" value="Cu-oxidase-like_N"/>
</dbReference>
<feature type="domain" description="Plastocyanin-like" evidence="6">
    <location>
        <begin position="203"/>
        <end position="357"/>
    </location>
</feature>
<feature type="domain" description="Plastocyanin-like" evidence="8">
    <location>
        <begin position="71"/>
        <end position="186"/>
    </location>
</feature>
<sequence>MFTNGLRLLPLFVILLASSEGAHNEDEEHACYRTCKWPPEPLTCNYHFDIEWYYSMSKACYDCPYNLDDCRRKHCIPLNGVERPVIAVNRRLPGPGIHVCEGDTINVTVTNRLENGEGTSIHWHGIHQRNSPYMDGTGLVTQCPIDHGTTFTYTFKADSVGTQFWHAHVGLQRQDGLAGSLVVRQAAERDLQKETYDVDIVEHTIIVMDWLDAVSLAKFMAHHHSDGSNKPESILINGKGKRATFTLETDQGTIEHFTERALFEVTSGKRHRFRMSSNAGTNCAMRISVDNHTLSVIASDGRPFESVTVDSFIIYGGERFDFVLNANQEVGNYWMRVKGLADCRFQQELAVVRYQGAIEEDPTADESIDRDGFELNPLNEVQTESNMYISKVKSLEPDDISLDPSQPVSTYYLAMDFNKVNSEHYHVPEYYPIEDIDRSHHLYSPQINHVSFTFPPTALLTQHKDIDESKFCDPSQVTKMAGNCTAEYCECTHVITADLGEIVELVVIDEGVTFGASHPMHLHGYSFRVIAMEKLGLSTSLEEVMEMDKAGNITRNLQAAPLKDTVIVPDGGYTILRFEANNPGWWLFHCHLEFHVEIGMSLVIHVGDDDDLPEKPENFPKCYDWPRMTSDAQDKPGSGAHRIVSNILILCATMMFILQNKII</sequence>
<dbReference type="PANTHER" id="PTHR11709">
    <property type="entry name" value="MULTI-COPPER OXIDASE"/>
    <property type="match status" value="1"/>
</dbReference>
<keyword evidence="5" id="KW-0732">Signal</keyword>
<dbReference type="FunFam" id="2.60.40.420:FF:000031">
    <property type="entry name" value="Laccase-2 isoform A"/>
    <property type="match status" value="1"/>
</dbReference>
<dbReference type="CDD" id="cd13884">
    <property type="entry name" value="CuRO_2_tcLCC_insect_like"/>
    <property type="match status" value="1"/>
</dbReference>
<dbReference type="InterPro" id="IPR045087">
    <property type="entry name" value="Cu-oxidase_fam"/>
</dbReference>
<evidence type="ECO:0000256" key="2">
    <source>
        <dbReference type="ARBA" id="ARBA00022723"/>
    </source>
</evidence>
<protein>
    <submittedName>
        <fullName evidence="9">Laccase-type phenoloxidase 2</fullName>
    </submittedName>
</protein>
<accession>A0A221I2K5</accession>
<keyword evidence="4" id="KW-0186">Copper</keyword>
<evidence type="ECO:0000256" key="5">
    <source>
        <dbReference type="SAM" id="SignalP"/>
    </source>
</evidence>
<dbReference type="FunFam" id="2.60.40.420:FF:000045">
    <property type="entry name" value="Laccase 2"/>
    <property type="match status" value="1"/>
</dbReference>
<dbReference type="InterPro" id="IPR002355">
    <property type="entry name" value="Cu_oxidase_Cu_BS"/>
</dbReference>
<keyword evidence="2" id="KW-0479">Metal-binding</keyword>
<evidence type="ECO:0000256" key="3">
    <source>
        <dbReference type="ARBA" id="ARBA00023002"/>
    </source>
</evidence>
<reference evidence="9" key="1">
    <citation type="submission" date="2016-05" db="EMBL/GenBank/DDBJ databases">
        <title>Comparative analysis of phenoloxidases from the sea cucumber Apostichopus japonicus.</title>
        <authorList>
            <person name="Jiang J."/>
            <person name="Zhou Z."/>
            <person name="Dong Y."/>
            <person name="Jiang B."/>
            <person name="Yang A."/>
            <person name="Guan X."/>
            <person name="Gao S."/>
            <person name="Sun H."/>
            <person name="Wang B."/>
            <person name="Chen Z."/>
            <person name="Su H."/>
        </authorList>
    </citation>
    <scope>NUCLEOTIDE SEQUENCE</scope>
</reference>
<dbReference type="PROSITE" id="PS00080">
    <property type="entry name" value="MULTICOPPER_OXIDASE2"/>
    <property type="match status" value="1"/>
</dbReference>
<dbReference type="Pfam" id="PF07731">
    <property type="entry name" value="Cu-oxidase_2"/>
    <property type="match status" value="1"/>
</dbReference>
<organism evidence="9">
    <name type="scientific">Stichopus japonicus</name>
    <name type="common">Sea cucumber</name>
    <dbReference type="NCBI Taxonomy" id="307972"/>
    <lineage>
        <taxon>Eukaryota</taxon>
        <taxon>Metazoa</taxon>
        <taxon>Echinodermata</taxon>
        <taxon>Eleutherozoa</taxon>
        <taxon>Echinozoa</taxon>
        <taxon>Holothuroidea</taxon>
        <taxon>Aspidochirotacea</taxon>
        <taxon>Aspidochirotida</taxon>
        <taxon>Stichopodidae</taxon>
        <taxon>Apostichopus</taxon>
    </lineage>
</organism>
<dbReference type="SMR" id="A0A221I2K5"/>
<dbReference type="CDD" id="cd13858">
    <property type="entry name" value="CuRO_1_tcLCC2_insect_like"/>
    <property type="match status" value="1"/>
</dbReference>
<dbReference type="GO" id="GO:0016491">
    <property type="term" value="F:oxidoreductase activity"/>
    <property type="evidence" value="ECO:0007669"/>
    <property type="project" value="UniProtKB-KW"/>
</dbReference>